<feature type="binding site" evidence="4">
    <location>
        <position position="127"/>
    </location>
    <ligand>
        <name>substrate</name>
    </ligand>
</feature>
<dbReference type="Pfam" id="PF13772">
    <property type="entry name" value="AIG2_2"/>
    <property type="match status" value="1"/>
</dbReference>
<dbReference type="OrthoDB" id="2924818at2759"/>
<evidence type="ECO:0000313" key="6">
    <source>
        <dbReference type="Proteomes" id="UP000271087"/>
    </source>
</evidence>
<feature type="active site" description="Proton acceptor" evidence="3">
    <location>
        <position position="89"/>
    </location>
</feature>
<keyword evidence="6" id="KW-1185">Reference proteome</keyword>
<sequence length="176" mass="20270">MSQKASNTDNCFYYFAYGSNLLDERMHLQIKSAKYVSTGVLLNYRLEFYDHGLRWMGAVASVEQSKGDEVWGCVWHVPWSFSDDLDIQESSYHRLDVNVKVESSVIICRTYQYSNPNRQRKLPSPHYKLVIISGAIEHSLPSDYIKKLKAIKDNGYKGPIALDLIVLKYLNSNTHN</sequence>
<accession>A0A182E217</accession>
<reference evidence="5 6" key="2">
    <citation type="submission" date="2018-08" db="EMBL/GenBank/DDBJ databases">
        <authorList>
            <person name="Laetsch R D."/>
            <person name="Stevens L."/>
            <person name="Kumar S."/>
            <person name="Blaxter L. M."/>
        </authorList>
    </citation>
    <scope>NUCLEOTIDE SEQUENCE [LARGE SCALE GENOMIC DNA]</scope>
</reference>
<name>A0A182E217_ONCOC</name>
<dbReference type="Gene3D" id="3.10.490.10">
    <property type="entry name" value="Gamma-glutamyl cyclotransferase-like"/>
    <property type="match status" value="1"/>
</dbReference>
<evidence type="ECO:0000256" key="3">
    <source>
        <dbReference type="PIRSR" id="PIRSR617939-1"/>
    </source>
</evidence>
<dbReference type="EMBL" id="UYRW01000286">
    <property type="protein sequence ID" value="VDK65387.1"/>
    <property type="molecule type" value="Genomic_DNA"/>
</dbReference>
<dbReference type="AlphaFoldDB" id="A0A182E217"/>
<dbReference type="GO" id="GO:0003839">
    <property type="term" value="F:gamma-glutamylcyclotransferase activity"/>
    <property type="evidence" value="ECO:0007669"/>
    <property type="project" value="UniProtKB-EC"/>
</dbReference>
<dbReference type="PANTHER" id="PTHR12935">
    <property type="entry name" value="GAMMA-GLUTAMYLCYCLOTRANSFERASE"/>
    <property type="match status" value="1"/>
</dbReference>
<dbReference type="InterPro" id="IPR036568">
    <property type="entry name" value="GGCT-like_sf"/>
</dbReference>
<protein>
    <recommendedName>
        <fullName evidence="1">gamma-glutamylcyclotransferase</fullName>
        <ecNumber evidence="1">4.3.2.9</ecNumber>
    </recommendedName>
</protein>
<dbReference type="WBParaSite" id="nOo.2.0.1.t02012-RA">
    <property type="protein sequence ID" value="nOo.2.0.1.t02012-RA"/>
    <property type="gene ID" value="nOo.2.0.1.g02012"/>
</dbReference>
<dbReference type="Proteomes" id="UP000271087">
    <property type="component" value="Unassembled WGS sequence"/>
</dbReference>
<evidence type="ECO:0000313" key="7">
    <source>
        <dbReference type="WBParaSite" id="nOo.2.0.1.t02012-RA"/>
    </source>
</evidence>
<dbReference type="InterPro" id="IPR017939">
    <property type="entry name" value="G-Glutamylcylcotransferase"/>
</dbReference>
<evidence type="ECO:0000256" key="4">
    <source>
        <dbReference type="PIRSR" id="PIRSR617939-2"/>
    </source>
</evidence>
<dbReference type="STRING" id="42157.A0A182E217"/>
<organism evidence="7">
    <name type="scientific">Onchocerca ochengi</name>
    <name type="common">Filarial nematode worm</name>
    <dbReference type="NCBI Taxonomy" id="42157"/>
    <lineage>
        <taxon>Eukaryota</taxon>
        <taxon>Metazoa</taxon>
        <taxon>Ecdysozoa</taxon>
        <taxon>Nematoda</taxon>
        <taxon>Chromadorea</taxon>
        <taxon>Rhabditida</taxon>
        <taxon>Spirurina</taxon>
        <taxon>Spiruromorpha</taxon>
        <taxon>Filarioidea</taxon>
        <taxon>Onchocercidae</taxon>
        <taxon>Onchocerca</taxon>
    </lineage>
</organism>
<reference evidence="7" key="1">
    <citation type="submission" date="2016-06" db="UniProtKB">
        <authorList>
            <consortium name="WormBaseParasite"/>
        </authorList>
    </citation>
    <scope>IDENTIFICATION</scope>
</reference>
<dbReference type="PANTHER" id="PTHR12935:SF0">
    <property type="entry name" value="GAMMA-GLUTAMYLCYCLOTRANSFERASE"/>
    <property type="match status" value="1"/>
</dbReference>
<dbReference type="InterPro" id="IPR013024">
    <property type="entry name" value="GGCT-like"/>
</dbReference>
<keyword evidence="2" id="KW-0456">Lyase</keyword>
<dbReference type="EC" id="4.3.2.9" evidence="1"/>
<evidence type="ECO:0000256" key="1">
    <source>
        <dbReference type="ARBA" id="ARBA00012346"/>
    </source>
</evidence>
<dbReference type="SUPFAM" id="SSF110857">
    <property type="entry name" value="Gamma-glutamyl cyclotransferase-like"/>
    <property type="match status" value="1"/>
</dbReference>
<gene>
    <name evidence="5" type="ORF">NOO_LOCUS2012</name>
</gene>
<evidence type="ECO:0000256" key="2">
    <source>
        <dbReference type="ARBA" id="ARBA00023239"/>
    </source>
</evidence>
<feature type="binding site" evidence="4">
    <location>
        <begin position="14"/>
        <end position="19"/>
    </location>
    <ligand>
        <name>substrate</name>
    </ligand>
</feature>
<evidence type="ECO:0000313" key="5">
    <source>
        <dbReference type="EMBL" id="VDK65387.1"/>
    </source>
</evidence>
<proteinExistence type="predicted"/>
<dbReference type="CDD" id="cd06661">
    <property type="entry name" value="GGCT_like"/>
    <property type="match status" value="1"/>
</dbReference>